<keyword evidence="2" id="KW-0040">ANK repeat</keyword>
<sequence>MSLKTLPVEITTQIVDEICGPDRSLCGRKELVRMRFISRQFDAVISRAAFPMVDLTVIRRNHRLMTRPIVKWLLLEKARSLRRDKSPGAFAFILDASSFFTESQYDPSICEDDSLEAVCNAIVYSNDPRTVFTKLILHSTPDPSFYNLWFYRRRQHGQAWARQERPELFYGALQLASAVGSACAIESLMRSGVSLDYRHRVFGTAIRCAILCKKVNSVRVLVKNNIDTVPIIDGEATPPLLFAGQADRPQIVEFLLGLPNAPVDFKGKSGVTILLWAARRGWTNIVRDLLRREDVDPDPKTDWKETPLKAAARGGHEEVVRLFVDRKDIEPEFGDGKQSLAYYAIDGGSATITALLLDRYGIDPNRLVIHNKPALARAAELGHTSLVRMLLDREDVDINYSHGTLHSPPIVWAAISNQVETAKLLLERKDLNLNLEGYGSAVLKKLVTRNYVEMARLLLDRRDLSLHVFQQALRVVARSGSAEMLSMFLLHERMRKNNRVQMKYTLQEAVLAGRDGVLCGVVKRITLESEWVEYVKKSWRIEALEDRLSFSEQRFLR</sequence>
<evidence type="ECO:0000256" key="1">
    <source>
        <dbReference type="ARBA" id="ARBA00022737"/>
    </source>
</evidence>
<keyword evidence="1" id="KW-0677">Repeat</keyword>
<keyword evidence="4" id="KW-1185">Reference proteome</keyword>
<dbReference type="SMART" id="SM00248">
    <property type="entry name" value="ANK"/>
    <property type="match status" value="6"/>
</dbReference>
<gene>
    <name evidence="3" type="ORF">CRHIZ90672A_00005899</name>
</gene>
<dbReference type="AlphaFoldDB" id="A0A9N9VWI0"/>
<dbReference type="InterPro" id="IPR036770">
    <property type="entry name" value="Ankyrin_rpt-contain_sf"/>
</dbReference>
<dbReference type="InterPro" id="IPR002110">
    <property type="entry name" value="Ankyrin_rpt"/>
</dbReference>
<name>A0A9N9VWI0_9HYPO</name>
<accession>A0A9N9VWI0</accession>
<dbReference type="PANTHER" id="PTHR24198">
    <property type="entry name" value="ANKYRIN REPEAT AND PROTEIN KINASE DOMAIN-CONTAINING PROTEIN"/>
    <property type="match status" value="1"/>
</dbReference>
<dbReference type="EMBL" id="CABFNQ020000762">
    <property type="protein sequence ID" value="CAH0040389.1"/>
    <property type="molecule type" value="Genomic_DNA"/>
</dbReference>
<comment type="caution">
    <text evidence="3">The sequence shown here is derived from an EMBL/GenBank/DDBJ whole genome shotgun (WGS) entry which is preliminary data.</text>
</comment>
<dbReference type="PANTHER" id="PTHR24198:SF165">
    <property type="entry name" value="ANKYRIN REPEAT-CONTAINING PROTEIN-RELATED"/>
    <property type="match status" value="1"/>
</dbReference>
<dbReference type="Proteomes" id="UP000696573">
    <property type="component" value="Unassembled WGS sequence"/>
</dbReference>
<dbReference type="OrthoDB" id="20872at2759"/>
<evidence type="ECO:0008006" key="5">
    <source>
        <dbReference type="Google" id="ProtNLM"/>
    </source>
</evidence>
<reference evidence="3" key="1">
    <citation type="submission" date="2021-10" db="EMBL/GenBank/DDBJ databases">
        <authorList>
            <person name="Piombo E."/>
        </authorList>
    </citation>
    <scope>NUCLEOTIDE SEQUENCE</scope>
</reference>
<organism evidence="3 4">
    <name type="scientific">Clonostachys rhizophaga</name>
    <dbReference type="NCBI Taxonomy" id="160324"/>
    <lineage>
        <taxon>Eukaryota</taxon>
        <taxon>Fungi</taxon>
        <taxon>Dikarya</taxon>
        <taxon>Ascomycota</taxon>
        <taxon>Pezizomycotina</taxon>
        <taxon>Sordariomycetes</taxon>
        <taxon>Hypocreomycetidae</taxon>
        <taxon>Hypocreales</taxon>
        <taxon>Bionectriaceae</taxon>
        <taxon>Clonostachys</taxon>
    </lineage>
</organism>
<dbReference type="Gene3D" id="1.25.40.20">
    <property type="entry name" value="Ankyrin repeat-containing domain"/>
    <property type="match status" value="2"/>
</dbReference>
<dbReference type="SUPFAM" id="SSF48403">
    <property type="entry name" value="Ankyrin repeat"/>
    <property type="match status" value="1"/>
</dbReference>
<evidence type="ECO:0000256" key="2">
    <source>
        <dbReference type="ARBA" id="ARBA00023043"/>
    </source>
</evidence>
<proteinExistence type="predicted"/>
<dbReference type="Pfam" id="PF12796">
    <property type="entry name" value="Ank_2"/>
    <property type="match status" value="2"/>
</dbReference>
<protein>
    <recommendedName>
        <fullName evidence="5">Ankyrin</fullName>
    </recommendedName>
</protein>
<evidence type="ECO:0000313" key="3">
    <source>
        <dbReference type="EMBL" id="CAH0040389.1"/>
    </source>
</evidence>
<evidence type="ECO:0000313" key="4">
    <source>
        <dbReference type="Proteomes" id="UP000696573"/>
    </source>
</evidence>